<feature type="compositionally biased region" description="Polar residues" evidence="8">
    <location>
        <begin position="496"/>
        <end position="506"/>
    </location>
</feature>
<dbReference type="Pfam" id="PF01130">
    <property type="entry name" value="CD36"/>
    <property type="match status" value="1"/>
</dbReference>
<dbReference type="PRINTS" id="PR01609">
    <property type="entry name" value="CD36FAMILY"/>
</dbReference>
<evidence type="ECO:0008006" key="12">
    <source>
        <dbReference type="Google" id="ProtNLM"/>
    </source>
</evidence>
<evidence type="ECO:0000256" key="5">
    <source>
        <dbReference type="ARBA" id="ARBA00022989"/>
    </source>
</evidence>
<feature type="region of interest" description="Disordered" evidence="8">
    <location>
        <begin position="480"/>
        <end position="506"/>
    </location>
</feature>
<dbReference type="OrthoDB" id="514335at2759"/>
<comment type="caution">
    <text evidence="10">The sequence shown here is derived from an EMBL/GenBank/DDBJ whole genome shotgun (WGS) entry which is preliminary data.</text>
</comment>
<dbReference type="InterPro" id="IPR002159">
    <property type="entry name" value="CD36_fam"/>
</dbReference>
<dbReference type="GO" id="GO:0005044">
    <property type="term" value="F:scavenger receptor activity"/>
    <property type="evidence" value="ECO:0007669"/>
    <property type="project" value="TreeGrafter"/>
</dbReference>
<keyword evidence="4 9" id="KW-0812">Transmembrane</keyword>
<evidence type="ECO:0000256" key="8">
    <source>
        <dbReference type="SAM" id="MobiDB-lite"/>
    </source>
</evidence>
<evidence type="ECO:0000256" key="7">
    <source>
        <dbReference type="ARBA" id="ARBA00023180"/>
    </source>
</evidence>
<dbReference type="AlphaFoldDB" id="A0A2J7RNT8"/>
<keyword evidence="7" id="KW-0325">Glycoprotein</keyword>
<gene>
    <name evidence="10" type="ORF">B7P43_G08757</name>
</gene>
<proteinExistence type="inferred from homology"/>
<organism evidence="10 11">
    <name type="scientific">Cryptotermes secundus</name>
    <dbReference type="NCBI Taxonomy" id="105785"/>
    <lineage>
        <taxon>Eukaryota</taxon>
        <taxon>Metazoa</taxon>
        <taxon>Ecdysozoa</taxon>
        <taxon>Arthropoda</taxon>
        <taxon>Hexapoda</taxon>
        <taxon>Insecta</taxon>
        <taxon>Pterygota</taxon>
        <taxon>Neoptera</taxon>
        <taxon>Polyneoptera</taxon>
        <taxon>Dictyoptera</taxon>
        <taxon>Blattodea</taxon>
        <taxon>Blattoidea</taxon>
        <taxon>Termitoidae</taxon>
        <taxon>Kalotermitidae</taxon>
        <taxon>Cryptotermitinae</taxon>
        <taxon>Cryptotermes</taxon>
    </lineage>
</organism>
<keyword evidence="5 9" id="KW-1133">Transmembrane helix</keyword>
<comment type="similarity">
    <text evidence="2">Belongs to the CD36 family.</text>
</comment>
<protein>
    <recommendedName>
        <fullName evidence="12">Protein croquemort</fullName>
    </recommendedName>
</protein>
<evidence type="ECO:0000256" key="4">
    <source>
        <dbReference type="ARBA" id="ARBA00022692"/>
    </source>
</evidence>
<name>A0A2J7RNT8_9NEOP</name>
<dbReference type="STRING" id="105785.A0A2J7RNT8"/>
<evidence type="ECO:0000313" key="11">
    <source>
        <dbReference type="Proteomes" id="UP000235965"/>
    </source>
</evidence>
<dbReference type="InParanoid" id="A0A2J7RNT8"/>
<accession>A0A2J7RNT8</accession>
<dbReference type="GO" id="GO:0005886">
    <property type="term" value="C:plasma membrane"/>
    <property type="evidence" value="ECO:0007669"/>
    <property type="project" value="UniProtKB-SubCell"/>
</dbReference>
<dbReference type="Proteomes" id="UP000235965">
    <property type="component" value="Unassembled WGS sequence"/>
</dbReference>
<keyword evidence="6 9" id="KW-0472">Membrane</keyword>
<sequence>MDHREIVWDGMDWIDLAQDRDQWRALVNTEMKLSPSAILYQYWKKSPVPVIASIYLFNCTNSAKMMERDFKPDLVQLGPYNFIETQEKVDVTWNSNNTVSYRLVRHFYYDAENSNGSLDDYITTLDIAALTASHMSRHWSYFSAFPLSATLRLVGKSVWMTRSVGEYLVHGYTEPLLTLSNMIPWSLTSGRSSNKIGLIFERNGSATIEGVMNVDTGEEDLSKMGKVHYHNYGNQSHVFEADCGRIMGSVGEFLGTMLTREKPVDLYFADFCRAVQFDYVEDAMVNGVSGYRYQLRKNFLDNGTTDPETWCNCAGVCLPQGIMNSTTCLSNAPFYISYPHFLSADPYYRRQINGMNPDPAIHTTELTVEPTTGIPMTGAFRLQYNLLLQENRKIGLYRDVPTVMVPTVWFDKRFTLPQDYIKYIGLVIRLPAIGLYFFAGFLLLGLILVASTYAHKIFEYKQETFTRAFNARPFLQEKSPIQQETRANRSRGKHIAQSQETNAILK</sequence>
<dbReference type="PANTHER" id="PTHR11923">
    <property type="entry name" value="SCAVENGER RECEPTOR CLASS B TYPE-1 SR-B1"/>
    <property type="match status" value="1"/>
</dbReference>
<evidence type="ECO:0000256" key="9">
    <source>
        <dbReference type="SAM" id="Phobius"/>
    </source>
</evidence>
<evidence type="ECO:0000256" key="6">
    <source>
        <dbReference type="ARBA" id="ARBA00023136"/>
    </source>
</evidence>
<evidence type="ECO:0000256" key="2">
    <source>
        <dbReference type="ARBA" id="ARBA00010532"/>
    </source>
</evidence>
<evidence type="ECO:0000256" key="3">
    <source>
        <dbReference type="ARBA" id="ARBA00022475"/>
    </source>
</evidence>
<keyword evidence="3" id="KW-1003">Cell membrane</keyword>
<dbReference type="PANTHER" id="PTHR11923:SF93">
    <property type="entry name" value="GH07959P-RELATED"/>
    <property type="match status" value="1"/>
</dbReference>
<keyword evidence="11" id="KW-1185">Reference proteome</keyword>
<dbReference type="EMBL" id="NEVH01002148">
    <property type="protein sequence ID" value="PNF42489.1"/>
    <property type="molecule type" value="Genomic_DNA"/>
</dbReference>
<feature type="transmembrane region" description="Helical" evidence="9">
    <location>
        <begin position="433"/>
        <end position="454"/>
    </location>
</feature>
<evidence type="ECO:0000256" key="1">
    <source>
        <dbReference type="ARBA" id="ARBA00004236"/>
    </source>
</evidence>
<comment type="subcellular location">
    <subcellularLocation>
        <location evidence="1">Cell membrane</location>
    </subcellularLocation>
</comment>
<reference evidence="10 11" key="1">
    <citation type="submission" date="2017-12" db="EMBL/GenBank/DDBJ databases">
        <title>Hemimetabolous genomes reveal molecular basis of termite eusociality.</title>
        <authorList>
            <person name="Harrison M.C."/>
            <person name="Jongepier E."/>
            <person name="Robertson H.M."/>
            <person name="Arning N."/>
            <person name="Bitard-Feildel T."/>
            <person name="Chao H."/>
            <person name="Childers C.P."/>
            <person name="Dinh H."/>
            <person name="Doddapaneni H."/>
            <person name="Dugan S."/>
            <person name="Gowin J."/>
            <person name="Greiner C."/>
            <person name="Han Y."/>
            <person name="Hu H."/>
            <person name="Hughes D.S.T."/>
            <person name="Huylmans A.-K."/>
            <person name="Kemena C."/>
            <person name="Kremer L.P.M."/>
            <person name="Lee S.L."/>
            <person name="Lopez-Ezquerra A."/>
            <person name="Mallet L."/>
            <person name="Monroy-Kuhn J.M."/>
            <person name="Moser A."/>
            <person name="Murali S.C."/>
            <person name="Muzny D.M."/>
            <person name="Otani S."/>
            <person name="Piulachs M.-D."/>
            <person name="Poelchau M."/>
            <person name="Qu J."/>
            <person name="Schaub F."/>
            <person name="Wada-Katsumata A."/>
            <person name="Worley K.C."/>
            <person name="Xie Q."/>
            <person name="Ylla G."/>
            <person name="Poulsen M."/>
            <person name="Gibbs R.A."/>
            <person name="Schal C."/>
            <person name="Richards S."/>
            <person name="Belles X."/>
            <person name="Korb J."/>
            <person name="Bornberg-Bauer E."/>
        </authorList>
    </citation>
    <scope>NUCLEOTIDE SEQUENCE [LARGE SCALE GENOMIC DNA]</scope>
    <source>
        <tissue evidence="10">Whole body</tissue>
    </source>
</reference>
<evidence type="ECO:0000313" key="10">
    <source>
        <dbReference type="EMBL" id="PNF42489.1"/>
    </source>
</evidence>
<dbReference type="GO" id="GO:0005737">
    <property type="term" value="C:cytoplasm"/>
    <property type="evidence" value="ECO:0007669"/>
    <property type="project" value="TreeGrafter"/>
</dbReference>